<feature type="domain" description="Myb/SANT-like DNA-binding" evidence="2">
    <location>
        <begin position="23"/>
        <end position="72"/>
    </location>
</feature>
<comment type="caution">
    <text evidence="3">The sequence shown here is derived from an EMBL/GenBank/DDBJ whole genome shotgun (WGS) entry which is preliminary data.</text>
</comment>
<sequence length="178" mass="21455">MTNAYRKDNRLMIQLGATNAAIFSGRKHSAMRGWRTIRKEMGLQGILSAQQLKKKWDNMKDIYHHYKNSSERLQRQALEREQSEFDRELVSLERDRELLNRDMAMLEQDRVVVQRDRVLLDQDRAFVDRDRACLDRDRMLLERSRENLERERERDTEVTNQKEVKRPDRDCFCVPEPC</sequence>
<evidence type="ECO:0000313" key="3">
    <source>
        <dbReference type="EMBL" id="KAK2842888.1"/>
    </source>
</evidence>
<reference evidence="3" key="1">
    <citation type="submission" date="2023-07" db="EMBL/GenBank/DDBJ databases">
        <title>Chromosome-level Genome Assembly of Striped Snakehead (Channa striata).</title>
        <authorList>
            <person name="Liu H."/>
        </authorList>
    </citation>
    <scope>NUCLEOTIDE SEQUENCE</scope>
    <source>
        <strain evidence="3">Gz</strain>
        <tissue evidence="3">Muscle</tissue>
    </source>
</reference>
<evidence type="ECO:0000259" key="2">
    <source>
        <dbReference type="Pfam" id="PF13837"/>
    </source>
</evidence>
<dbReference type="Pfam" id="PF13837">
    <property type="entry name" value="Myb_DNA-bind_4"/>
    <property type="match status" value="1"/>
</dbReference>
<accession>A0AA88SNQ6</accession>
<organism evidence="3 4">
    <name type="scientific">Channa striata</name>
    <name type="common">Snakehead murrel</name>
    <name type="synonym">Ophicephalus striatus</name>
    <dbReference type="NCBI Taxonomy" id="64152"/>
    <lineage>
        <taxon>Eukaryota</taxon>
        <taxon>Metazoa</taxon>
        <taxon>Chordata</taxon>
        <taxon>Craniata</taxon>
        <taxon>Vertebrata</taxon>
        <taxon>Euteleostomi</taxon>
        <taxon>Actinopterygii</taxon>
        <taxon>Neopterygii</taxon>
        <taxon>Teleostei</taxon>
        <taxon>Neoteleostei</taxon>
        <taxon>Acanthomorphata</taxon>
        <taxon>Anabantaria</taxon>
        <taxon>Anabantiformes</taxon>
        <taxon>Channoidei</taxon>
        <taxon>Channidae</taxon>
        <taxon>Channa</taxon>
    </lineage>
</organism>
<dbReference type="EMBL" id="JAUPFM010000009">
    <property type="protein sequence ID" value="KAK2842888.1"/>
    <property type="molecule type" value="Genomic_DNA"/>
</dbReference>
<evidence type="ECO:0000256" key="1">
    <source>
        <dbReference type="SAM" id="Coils"/>
    </source>
</evidence>
<name>A0AA88SNQ6_CHASR</name>
<gene>
    <name evidence="3" type="ORF">Q5P01_013088</name>
</gene>
<keyword evidence="1" id="KW-0175">Coiled coil</keyword>
<dbReference type="InterPro" id="IPR044822">
    <property type="entry name" value="Myb_DNA-bind_4"/>
</dbReference>
<evidence type="ECO:0000313" key="4">
    <source>
        <dbReference type="Proteomes" id="UP001187415"/>
    </source>
</evidence>
<dbReference type="Proteomes" id="UP001187415">
    <property type="component" value="Unassembled WGS sequence"/>
</dbReference>
<protein>
    <recommendedName>
        <fullName evidence="2">Myb/SANT-like DNA-binding domain-containing protein</fullName>
    </recommendedName>
</protein>
<feature type="coiled-coil region" evidence="1">
    <location>
        <begin position="75"/>
        <end position="161"/>
    </location>
</feature>
<proteinExistence type="predicted"/>
<dbReference type="AlphaFoldDB" id="A0AA88SNQ6"/>
<keyword evidence="4" id="KW-1185">Reference proteome</keyword>